<accession>K7N2N5</accession>
<keyword evidence="4" id="KW-1185">Reference proteome</keyword>
<dbReference type="EnsemblPlants" id="KRG90580">
    <property type="protein sequence ID" value="KRG90580"/>
    <property type="gene ID" value="GLYMA_20G100300"/>
</dbReference>
<keyword evidence="1" id="KW-0472">Membrane</keyword>
<evidence type="ECO:0000313" key="4">
    <source>
        <dbReference type="Proteomes" id="UP000008827"/>
    </source>
</evidence>
<evidence type="ECO:0000256" key="1">
    <source>
        <dbReference type="SAM" id="Phobius"/>
    </source>
</evidence>
<keyword evidence="1" id="KW-1133">Transmembrane helix</keyword>
<feature type="transmembrane region" description="Helical" evidence="1">
    <location>
        <begin position="84"/>
        <end position="107"/>
    </location>
</feature>
<dbReference type="Gramene" id="KRG90580">
    <property type="protein sequence ID" value="KRG90580"/>
    <property type="gene ID" value="GLYMA_20G100300"/>
</dbReference>
<evidence type="ECO:0000313" key="3">
    <source>
        <dbReference type="EnsemblPlants" id="KRG90580"/>
    </source>
</evidence>
<protein>
    <submittedName>
        <fullName evidence="2 3">Uncharacterized protein</fullName>
    </submittedName>
</protein>
<name>K7N2N5_SOYBN</name>
<dbReference type="InParanoid" id="K7N2N5"/>
<dbReference type="EMBL" id="CM000853">
    <property type="protein sequence ID" value="KRG90580.1"/>
    <property type="molecule type" value="Genomic_DNA"/>
</dbReference>
<organism evidence="2">
    <name type="scientific">Glycine max</name>
    <name type="common">Soybean</name>
    <name type="synonym">Glycine hispida</name>
    <dbReference type="NCBI Taxonomy" id="3847"/>
    <lineage>
        <taxon>Eukaryota</taxon>
        <taxon>Viridiplantae</taxon>
        <taxon>Streptophyta</taxon>
        <taxon>Embryophyta</taxon>
        <taxon>Tracheophyta</taxon>
        <taxon>Spermatophyta</taxon>
        <taxon>Magnoliopsida</taxon>
        <taxon>eudicotyledons</taxon>
        <taxon>Gunneridae</taxon>
        <taxon>Pentapetalae</taxon>
        <taxon>rosids</taxon>
        <taxon>fabids</taxon>
        <taxon>Fabales</taxon>
        <taxon>Fabaceae</taxon>
        <taxon>Papilionoideae</taxon>
        <taxon>50 kb inversion clade</taxon>
        <taxon>NPAAA clade</taxon>
        <taxon>indigoferoid/millettioid clade</taxon>
        <taxon>Phaseoleae</taxon>
        <taxon>Glycine</taxon>
        <taxon>Glycine subgen. Soja</taxon>
    </lineage>
</organism>
<reference evidence="3" key="2">
    <citation type="submission" date="2018-02" db="UniProtKB">
        <authorList>
            <consortium name="EnsemblPlants"/>
        </authorList>
    </citation>
    <scope>IDENTIFICATION</scope>
    <source>
        <strain evidence="3">Williams 82</strain>
    </source>
</reference>
<keyword evidence="1" id="KW-0812">Transmembrane</keyword>
<reference evidence="2 3" key="1">
    <citation type="journal article" date="2010" name="Nature">
        <title>Genome sequence of the palaeopolyploid soybean.</title>
        <authorList>
            <person name="Schmutz J."/>
            <person name="Cannon S.B."/>
            <person name="Schlueter J."/>
            <person name="Ma J."/>
            <person name="Mitros T."/>
            <person name="Nelson W."/>
            <person name="Hyten D.L."/>
            <person name="Song Q."/>
            <person name="Thelen J.J."/>
            <person name="Cheng J."/>
            <person name="Xu D."/>
            <person name="Hellsten U."/>
            <person name="May G.D."/>
            <person name="Yu Y."/>
            <person name="Sakurai T."/>
            <person name="Umezawa T."/>
            <person name="Bhattacharyya M.K."/>
            <person name="Sandhu D."/>
            <person name="Valliyodan B."/>
            <person name="Lindquist E."/>
            <person name="Peto M."/>
            <person name="Grant D."/>
            <person name="Shu S."/>
            <person name="Goodstein D."/>
            <person name="Barry K."/>
            <person name="Futrell-Griggs M."/>
            <person name="Abernathy B."/>
            <person name="Du J."/>
            <person name="Tian Z."/>
            <person name="Zhu L."/>
            <person name="Gill N."/>
            <person name="Joshi T."/>
            <person name="Libault M."/>
            <person name="Sethuraman A."/>
            <person name="Zhang X.-C."/>
            <person name="Shinozaki K."/>
            <person name="Nguyen H.T."/>
            <person name="Wing R.A."/>
            <person name="Cregan P."/>
            <person name="Specht J."/>
            <person name="Grimwood J."/>
            <person name="Rokhsar D."/>
            <person name="Stacey G."/>
            <person name="Shoemaker R.C."/>
            <person name="Jackson S.A."/>
        </authorList>
    </citation>
    <scope>NUCLEOTIDE SEQUENCE</scope>
    <source>
        <strain evidence="3">cv. Williams 82</strain>
        <tissue evidence="2">Callus</tissue>
    </source>
</reference>
<evidence type="ECO:0000313" key="2">
    <source>
        <dbReference type="EMBL" id="KRG90580.1"/>
    </source>
</evidence>
<dbReference type="HOGENOM" id="CLU_1725582_0_0_1"/>
<dbReference type="Proteomes" id="UP000008827">
    <property type="component" value="Chromosome 20"/>
</dbReference>
<proteinExistence type="predicted"/>
<reference evidence="2" key="3">
    <citation type="submission" date="2018-07" db="EMBL/GenBank/DDBJ databases">
        <title>WGS assembly of Glycine max.</title>
        <authorList>
            <person name="Schmutz J."/>
            <person name="Cannon S."/>
            <person name="Schlueter J."/>
            <person name="Ma J."/>
            <person name="Mitros T."/>
            <person name="Nelson W."/>
            <person name="Hyten D."/>
            <person name="Song Q."/>
            <person name="Thelen J."/>
            <person name="Cheng J."/>
            <person name="Xu D."/>
            <person name="Hellsten U."/>
            <person name="May G."/>
            <person name="Yu Y."/>
            <person name="Sakurai T."/>
            <person name="Umezawa T."/>
            <person name="Bhattacharyya M."/>
            <person name="Sandhu D."/>
            <person name="Valliyodan B."/>
            <person name="Lindquist E."/>
            <person name="Peto M."/>
            <person name="Grant D."/>
            <person name="Shu S."/>
            <person name="Goodstein D."/>
            <person name="Barry K."/>
            <person name="Futrell-Griggs M."/>
            <person name="Abernathy B."/>
            <person name="Du J."/>
            <person name="Tian Z."/>
            <person name="Zhu L."/>
            <person name="Gill N."/>
            <person name="Joshi T."/>
            <person name="Libault M."/>
            <person name="Sethuraman A."/>
            <person name="Zhang X."/>
            <person name="Shinozaki K."/>
            <person name="Nguyen H."/>
            <person name="Wing R."/>
            <person name="Cregan P."/>
            <person name="Specht J."/>
            <person name="Grimwood J."/>
            <person name="Rokhsar D."/>
            <person name="Stacey G."/>
            <person name="Shoemaker R."/>
            <person name="Jackson S."/>
        </authorList>
    </citation>
    <scope>NUCLEOTIDE SEQUENCE</scope>
    <source>
        <tissue evidence="2">Callus</tissue>
    </source>
</reference>
<dbReference type="AlphaFoldDB" id="K7N2N5"/>
<sequence length="152" mass="17632">MKKEEILYEFSLKKCEINIYLIFHIFLPFPMFDIDKQTKRTEEEGNAGIYATSAVWHKRNTQEIFEGPTLQNFFTQPRRKAKKIVLFMAHSMFPLLTSTSCFVGWVATVTFTFLEMLVAYMEFQIHSMLNVAPSMEAIVADKVSNVNDEVVT</sequence>
<gene>
    <name evidence="2" type="ORF">GLYMA_20G100300</name>
</gene>
<dbReference type="PaxDb" id="3847-GLYMA20G23321.1"/>